<keyword evidence="8 11" id="KW-0503">Monooxygenase</keyword>
<evidence type="ECO:0000256" key="6">
    <source>
        <dbReference type="ARBA" id="ARBA00022827"/>
    </source>
</evidence>
<keyword evidence="13" id="KW-0830">Ubiquinone</keyword>
<dbReference type="FunCoup" id="W2RNT7">
    <property type="interactions" value="403"/>
</dbReference>
<proteinExistence type="inferred from homology"/>
<feature type="domain" description="FAD-binding" evidence="12">
    <location>
        <begin position="36"/>
        <end position="296"/>
    </location>
</feature>
<organism evidence="13 14">
    <name type="scientific">Cyphellophora europaea (strain CBS 101466)</name>
    <name type="common">Phialophora europaea</name>
    <dbReference type="NCBI Taxonomy" id="1220924"/>
    <lineage>
        <taxon>Eukaryota</taxon>
        <taxon>Fungi</taxon>
        <taxon>Dikarya</taxon>
        <taxon>Ascomycota</taxon>
        <taxon>Pezizomycotina</taxon>
        <taxon>Eurotiomycetes</taxon>
        <taxon>Chaetothyriomycetidae</taxon>
        <taxon>Chaetothyriales</taxon>
        <taxon>Cyphellophoraceae</taxon>
        <taxon>Cyphellophora</taxon>
    </lineage>
</organism>
<dbReference type="GO" id="GO:0120538">
    <property type="term" value="F:2-methoxy-6-polyprenolphenol 4-hydroxylase activity"/>
    <property type="evidence" value="ECO:0007669"/>
    <property type="project" value="UniProtKB-EC"/>
</dbReference>
<keyword evidence="5 11" id="KW-0999">Mitochondrion inner membrane</keyword>
<comment type="catalytic activity">
    <reaction evidence="11">
        <text>a 2-methoxy-6-(all-trans-polyprenyl)phenol + 2 reduced [2Fe-2S]-[ferredoxin] + O2 + 2 H(+) = a 2-methoxy-6-(all-trans-polyprenyl)benzene-1,4-diol + 2 oxidized [2Fe-2S]-[ferredoxin] + H2O</text>
        <dbReference type="Rhea" id="RHEA:81183"/>
        <dbReference type="Rhea" id="RHEA-COMP:9551"/>
        <dbReference type="Rhea" id="RHEA-COMP:10000"/>
        <dbReference type="Rhea" id="RHEA-COMP:10001"/>
        <dbReference type="Rhea" id="RHEA-COMP:10858"/>
        <dbReference type="ChEBI" id="CHEBI:15377"/>
        <dbReference type="ChEBI" id="CHEBI:15378"/>
        <dbReference type="ChEBI" id="CHEBI:15379"/>
        <dbReference type="ChEBI" id="CHEBI:33737"/>
        <dbReference type="ChEBI" id="CHEBI:33738"/>
        <dbReference type="ChEBI" id="CHEBI:62731"/>
        <dbReference type="ChEBI" id="CHEBI:84166"/>
        <dbReference type="EC" id="1.14.15.46"/>
    </reaction>
</comment>
<evidence type="ECO:0000256" key="5">
    <source>
        <dbReference type="ARBA" id="ARBA00022792"/>
    </source>
</evidence>
<evidence type="ECO:0000259" key="12">
    <source>
        <dbReference type="Pfam" id="PF01494"/>
    </source>
</evidence>
<dbReference type="PRINTS" id="PR00420">
    <property type="entry name" value="RNGMNOXGNASE"/>
</dbReference>
<evidence type="ECO:0000256" key="4">
    <source>
        <dbReference type="ARBA" id="ARBA00022688"/>
    </source>
</evidence>
<comment type="pathway">
    <text evidence="11">Cofactor biosynthesis; ubiquinone biosynthesis.</text>
</comment>
<dbReference type="Proteomes" id="UP000030752">
    <property type="component" value="Unassembled WGS sequence"/>
</dbReference>
<dbReference type="SUPFAM" id="SSF51905">
    <property type="entry name" value="FAD/NAD(P)-binding domain"/>
    <property type="match status" value="1"/>
</dbReference>
<dbReference type="FunFam" id="3.50.50.60:FF:000245">
    <property type="entry name" value="Ubiquinone biosynthesis monooxygenase COQ6, mitochondrial"/>
    <property type="match status" value="1"/>
</dbReference>
<evidence type="ECO:0000256" key="11">
    <source>
        <dbReference type="HAMAP-Rule" id="MF_03193"/>
    </source>
</evidence>
<feature type="domain" description="FAD-binding" evidence="12">
    <location>
        <begin position="369"/>
        <end position="427"/>
    </location>
</feature>
<comment type="function">
    <text evidence="11">FAD-dependent monooxygenase required for two non-consecutive steps during ubiquinone biosynthesis. Required for the C5-ring hydroxylation during ubiquinone biosynthesis by catalyzing the hydroxylation of 4-hydroxy-3-(all-trans-polyprenyl)benzoic acid to 3,4-dihydroxy-5-(all-trans-polyprenyl)benzoic acid. Also acts downstream of coq4, for the C1-hydroxylation during ubiquinone biosynthesis by catalyzing the hydroxylation of 2-methoxy-6-(all-trans-polyprenyl)phenol to 2-methoxy-6-(all-trans-polyprenyl)benzene-1,4-diol. The electrons required for the hydroxylation reaction are funneled indirectly to coq6 from NADPH via a ferredoxin/ferredoxin reductase system.</text>
</comment>
<dbReference type="PANTHER" id="PTHR43876:SF7">
    <property type="entry name" value="UBIQUINONE BIOSYNTHESIS MONOOXYGENASE COQ6, MITOCHONDRIAL"/>
    <property type="match status" value="1"/>
</dbReference>
<keyword evidence="14" id="KW-1185">Reference proteome</keyword>
<dbReference type="HOGENOM" id="CLU_009665_8_0_1"/>
<dbReference type="HAMAP" id="MF_03193">
    <property type="entry name" value="COQ6_monooxygenase"/>
    <property type="match status" value="1"/>
</dbReference>
<keyword evidence="7 11" id="KW-0560">Oxidoreductase</keyword>
<evidence type="ECO:0000256" key="7">
    <source>
        <dbReference type="ARBA" id="ARBA00023002"/>
    </source>
</evidence>
<dbReference type="GO" id="GO:0071949">
    <property type="term" value="F:FAD binding"/>
    <property type="evidence" value="ECO:0007669"/>
    <property type="project" value="InterPro"/>
</dbReference>
<dbReference type="PROSITE" id="PS01304">
    <property type="entry name" value="UBIH"/>
    <property type="match status" value="1"/>
</dbReference>
<dbReference type="InterPro" id="IPR051205">
    <property type="entry name" value="UbiH/COQ6_monooxygenase"/>
</dbReference>
<dbReference type="GO" id="GO:0016712">
    <property type="term" value="F:oxidoreductase activity, acting on paired donors, with incorporation or reduction of molecular oxygen, reduced flavin or flavoprotein as one donor, and incorporation of one atom of oxygen"/>
    <property type="evidence" value="ECO:0007669"/>
    <property type="project" value="UniProtKB-UniRule"/>
</dbReference>
<evidence type="ECO:0000256" key="2">
    <source>
        <dbReference type="ARBA" id="ARBA00005349"/>
    </source>
</evidence>
<comment type="similarity">
    <text evidence="2 11">Belongs to the UbiH/COQ6 family.</text>
</comment>
<dbReference type="EC" id="1.14.15.45" evidence="11"/>
<dbReference type="InterPro" id="IPR010971">
    <property type="entry name" value="UbiH/COQ6"/>
</dbReference>
<comment type="catalytic activity">
    <reaction evidence="11">
        <text>a 4-hydroxy-3-(all-trans-polyprenyl)benzoate + 2 reduced [2Fe-2S]-[ferredoxin] + O2 + 2 H(+) = a 3,4-dihydroxy-5-(all-trans-polyprenyl)benzoate + 2 oxidized [2Fe-2S]-[ferredoxin] + H2O</text>
        <dbReference type="Rhea" id="RHEA:81195"/>
        <dbReference type="Rhea" id="RHEA-COMP:9514"/>
        <dbReference type="Rhea" id="RHEA-COMP:10000"/>
        <dbReference type="Rhea" id="RHEA-COMP:10001"/>
        <dbReference type="Rhea" id="RHEA-COMP:10930"/>
        <dbReference type="ChEBI" id="CHEBI:15377"/>
        <dbReference type="ChEBI" id="CHEBI:15378"/>
        <dbReference type="ChEBI" id="CHEBI:15379"/>
        <dbReference type="ChEBI" id="CHEBI:33737"/>
        <dbReference type="ChEBI" id="CHEBI:33738"/>
        <dbReference type="ChEBI" id="CHEBI:64694"/>
        <dbReference type="ChEBI" id="CHEBI:78396"/>
        <dbReference type="EC" id="1.14.15.45"/>
    </reaction>
</comment>
<dbReference type="RefSeq" id="XP_008720896.1">
    <property type="nucleotide sequence ID" value="XM_008722674.1"/>
</dbReference>
<dbReference type="GO" id="GO:0031314">
    <property type="term" value="C:extrinsic component of mitochondrial inner membrane"/>
    <property type="evidence" value="ECO:0007669"/>
    <property type="project" value="UniProtKB-UniRule"/>
</dbReference>
<evidence type="ECO:0000256" key="9">
    <source>
        <dbReference type="ARBA" id="ARBA00023128"/>
    </source>
</evidence>
<name>W2RNT7_CYPE1</name>
<evidence type="ECO:0000313" key="13">
    <source>
        <dbReference type="EMBL" id="ETN37364.1"/>
    </source>
</evidence>
<keyword evidence="10 11" id="KW-0472">Membrane</keyword>
<sequence>MQVRSAKRVSTYICSACRVARRSGLKRYASTSPDIYDVVAVGGGPAGLALLMALKSSPKTSHLKTALIETQDLAKQSQWTLPSQQYSNRASSLTPSSVEFLENSGAWAHVDPDRTQPYNAMQVWDASNDASIQFDWKADAQRYNASPRSVATMTENANLTAGLLKRIEELGALDSLLSNTKVSSIQMGEDDSEGLDLSNWPVLSLQSSSDSSDLSRIAARLLVGADGFNSPVRAFAGINSHGWDYNRHGVVATIKVANSEVLQDAGAVVAYQRFLPKLGGPIAILPLPNGHASLVWSTTPANAAFLKSLSAEEFVAMVNAALLLEQTDLTFMLNKDNGSTITLLDEFQWREKHVVGQHGLTLLPRVLSVQENSVASFPLRFRHATTLTGPRIALIGDAAHTVHPLAGQGLNLGLADARSLAETVAYCVEHGMDIGDSMALERYGGDRFGKGLLMCGGVDALNWMYQLGTGDGIMSNVVSGARGLGMKFFGSGFAEQTGLKGRIMKLAEGS</sequence>
<comment type="subunit">
    <text evidence="11">Component of a multi-subunit COQ enzyme complex, composed of at least COQ3, COQ4, COQ5, COQ6, COQ7 and COQ9.</text>
</comment>
<comment type="cofactor">
    <cofactor evidence="1 11">
        <name>FAD</name>
        <dbReference type="ChEBI" id="CHEBI:57692"/>
    </cofactor>
</comment>
<dbReference type="NCBIfam" id="TIGR01988">
    <property type="entry name" value="Ubi-OHases"/>
    <property type="match status" value="1"/>
</dbReference>
<dbReference type="InterPro" id="IPR018168">
    <property type="entry name" value="Ubi_Hdrlase_CS"/>
</dbReference>
<dbReference type="EC" id="1.14.15.46" evidence="11"/>
<keyword evidence="9 11" id="KW-0496">Mitochondrion</keyword>
<dbReference type="VEuPathDB" id="FungiDB:HMPREF1541_08355"/>
<evidence type="ECO:0000256" key="3">
    <source>
        <dbReference type="ARBA" id="ARBA00022630"/>
    </source>
</evidence>
<keyword evidence="3 11" id="KW-0285">Flavoprotein</keyword>
<dbReference type="GeneID" id="19975694"/>
<keyword evidence="4 11" id="KW-0831">Ubiquinone biosynthesis</keyword>
<dbReference type="InParanoid" id="W2RNT7"/>
<dbReference type="EMBL" id="KB822724">
    <property type="protein sequence ID" value="ETN37364.1"/>
    <property type="molecule type" value="Genomic_DNA"/>
</dbReference>
<accession>W2RNT7</accession>
<dbReference type="Gene3D" id="3.50.50.60">
    <property type="entry name" value="FAD/NAD(P)-binding domain"/>
    <property type="match status" value="2"/>
</dbReference>
<dbReference type="InterPro" id="IPR002938">
    <property type="entry name" value="FAD-bd"/>
</dbReference>
<gene>
    <name evidence="11" type="primary">COQ6</name>
    <name evidence="13" type="ORF">HMPREF1541_08355</name>
</gene>
<dbReference type="InterPro" id="IPR036188">
    <property type="entry name" value="FAD/NAD-bd_sf"/>
</dbReference>
<dbReference type="GO" id="GO:0106364">
    <property type="term" value="F:4-hydroxy-3-all-trans-polyprenylbenzoate oxygenase activity"/>
    <property type="evidence" value="ECO:0007669"/>
    <property type="project" value="UniProtKB-EC"/>
</dbReference>
<dbReference type="AlphaFoldDB" id="W2RNT7"/>
<dbReference type="STRING" id="1220924.W2RNT7"/>
<dbReference type="OrthoDB" id="683240at2759"/>
<dbReference type="Pfam" id="PF01494">
    <property type="entry name" value="FAD_binding_3"/>
    <property type="match status" value="2"/>
</dbReference>
<protein>
    <recommendedName>
        <fullName evidence="11">Ubiquinone biosynthesis monooxygenase COQ6, mitochondrial</fullName>
        <ecNumber evidence="11">1.14.15.45</ecNumber>
    </recommendedName>
    <alternativeName>
        <fullName evidence="11">2-methoxy-6-polyprenolphenol 4-hydroxylase</fullName>
        <ecNumber evidence="11">1.14.15.46</ecNumber>
    </alternativeName>
</protein>
<evidence type="ECO:0000256" key="8">
    <source>
        <dbReference type="ARBA" id="ARBA00023033"/>
    </source>
</evidence>
<evidence type="ECO:0000256" key="10">
    <source>
        <dbReference type="ARBA" id="ARBA00023136"/>
    </source>
</evidence>
<reference evidence="13 14" key="1">
    <citation type="submission" date="2013-03" db="EMBL/GenBank/DDBJ databases">
        <title>The Genome Sequence of Phialophora europaea CBS 101466.</title>
        <authorList>
            <consortium name="The Broad Institute Genomics Platform"/>
            <person name="Cuomo C."/>
            <person name="de Hoog S."/>
            <person name="Gorbushina A."/>
            <person name="Walker B."/>
            <person name="Young S.K."/>
            <person name="Zeng Q."/>
            <person name="Gargeya S."/>
            <person name="Fitzgerald M."/>
            <person name="Haas B."/>
            <person name="Abouelleil A."/>
            <person name="Allen A.W."/>
            <person name="Alvarado L."/>
            <person name="Arachchi H.M."/>
            <person name="Berlin A.M."/>
            <person name="Chapman S.B."/>
            <person name="Gainer-Dewar J."/>
            <person name="Goldberg J."/>
            <person name="Griggs A."/>
            <person name="Gujja S."/>
            <person name="Hansen M."/>
            <person name="Howarth C."/>
            <person name="Imamovic A."/>
            <person name="Ireland A."/>
            <person name="Larimer J."/>
            <person name="McCowan C."/>
            <person name="Murphy C."/>
            <person name="Pearson M."/>
            <person name="Poon T.W."/>
            <person name="Priest M."/>
            <person name="Roberts A."/>
            <person name="Saif S."/>
            <person name="Shea T."/>
            <person name="Sisk P."/>
            <person name="Sykes S."/>
            <person name="Wortman J."/>
            <person name="Nusbaum C."/>
            <person name="Birren B."/>
        </authorList>
    </citation>
    <scope>NUCLEOTIDE SEQUENCE [LARGE SCALE GENOMIC DNA]</scope>
    <source>
        <strain evidence="13 14">CBS 101466</strain>
    </source>
</reference>
<dbReference type="UniPathway" id="UPA00232"/>
<dbReference type="InterPro" id="IPR000689">
    <property type="entry name" value="UbQ_mOase_COQ6"/>
</dbReference>
<dbReference type="PANTHER" id="PTHR43876">
    <property type="entry name" value="UBIQUINONE BIOSYNTHESIS MONOOXYGENASE COQ6, MITOCHONDRIAL"/>
    <property type="match status" value="1"/>
</dbReference>
<evidence type="ECO:0000256" key="1">
    <source>
        <dbReference type="ARBA" id="ARBA00001974"/>
    </source>
</evidence>
<keyword evidence="6 11" id="KW-0274">FAD</keyword>
<comment type="subcellular location">
    <subcellularLocation>
        <location evidence="11">Mitochondrion inner membrane</location>
        <topology evidence="11">Peripheral membrane protein</topology>
        <orientation evidence="11">Matrix side</orientation>
    </subcellularLocation>
</comment>
<dbReference type="eggNOG" id="KOG3855">
    <property type="taxonomic scope" value="Eukaryota"/>
</dbReference>
<evidence type="ECO:0000313" key="14">
    <source>
        <dbReference type="Proteomes" id="UP000030752"/>
    </source>
</evidence>